<dbReference type="EMBL" id="AUWU02000007">
    <property type="protein sequence ID" value="KAH0570425.1"/>
    <property type="molecule type" value="Genomic_DNA"/>
</dbReference>
<dbReference type="GO" id="GO:0051539">
    <property type="term" value="F:4 iron, 4 sulfur cluster binding"/>
    <property type="evidence" value="ECO:0007669"/>
    <property type="project" value="UniProtKB-KW"/>
</dbReference>
<feature type="binding site" evidence="15">
    <location>
        <position position="84"/>
    </location>
    <ligand>
        <name>[4Fe-4S] cluster</name>
        <dbReference type="ChEBI" id="CHEBI:49883"/>
        <note>4Fe-4S-S-AdoMet</note>
    </ligand>
</feature>
<evidence type="ECO:0000256" key="7">
    <source>
        <dbReference type="ARBA" id="ARBA00022694"/>
    </source>
</evidence>
<comment type="catalytic activity">
    <reaction evidence="13">
        <text>uridine(34) in tRNA + acetyl-CoA + S-adenosyl-L-methionine + H2O = 5-(carboxymethyl)uridine(34) in tRNA + 5'-deoxyadenosine + L-methionine + CoA + 2 H(+)</text>
        <dbReference type="Rhea" id="RHEA:61020"/>
        <dbReference type="Rhea" id="RHEA-COMP:10407"/>
        <dbReference type="Rhea" id="RHEA-COMP:11727"/>
        <dbReference type="ChEBI" id="CHEBI:15377"/>
        <dbReference type="ChEBI" id="CHEBI:15378"/>
        <dbReference type="ChEBI" id="CHEBI:17319"/>
        <dbReference type="ChEBI" id="CHEBI:57287"/>
        <dbReference type="ChEBI" id="CHEBI:57288"/>
        <dbReference type="ChEBI" id="CHEBI:57844"/>
        <dbReference type="ChEBI" id="CHEBI:59789"/>
        <dbReference type="ChEBI" id="CHEBI:65315"/>
        <dbReference type="ChEBI" id="CHEBI:74882"/>
        <dbReference type="EC" id="2.3.1.311"/>
    </reaction>
    <physiologicalReaction direction="left-to-right" evidence="13">
        <dbReference type="Rhea" id="RHEA:61021"/>
    </physiologicalReaction>
</comment>
<dbReference type="GO" id="GO:0002926">
    <property type="term" value="P:tRNA wobble base 5-methoxycarbonylmethyl-2-thiouridinylation"/>
    <property type="evidence" value="ECO:0007669"/>
    <property type="project" value="TreeGrafter"/>
</dbReference>
<keyword evidence="12 14" id="KW-0012">Acyltransferase</keyword>
<evidence type="ECO:0000256" key="1">
    <source>
        <dbReference type="ARBA" id="ARBA00005217"/>
    </source>
</evidence>
<evidence type="ECO:0000256" key="5">
    <source>
        <dbReference type="ARBA" id="ARBA00022679"/>
    </source>
</evidence>
<evidence type="ECO:0000313" key="17">
    <source>
        <dbReference type="EMBL" id="EST49177.1"/>
    </source>
</evidence>
<dbReference type="GO" id="GO:0046872">
    <property type="term" value="F:metal ion binding"/>
    <property type="evidence" value="ECO:0007669"/>
    <property type="project" value="UniProtKB-KW"/>
</dbReference>
<dbReference type="PIRSF" id="PIRSF005669">
    <property type="entry name" value="Hist_AcTrfase_ELP3"/>
    <property type="match status" value="1"/>
</dbReference>
<comment type="similarity">
    <text evidence="2 14">Belongs to the ELP3 family.</text>
</comment>
<dbReference type="PANTHER" id="PTHR11135:SF0">
    <property type="entry name" value="ELONGATOR COMPLEX PROTEIN 3"/>
    <property type="match status" value="1"/>
</dbReference>
<evidence type="ECO:0000256" key="4">
    <source>
        <dbReference type="ARBA" id="ARBA00022555"/>
    </source>
</evidence>
<dbReference type="EMBL" id="KI545953">
    <property type="protein sequence ID" value="EST49177.1"/>
    <property type="molecule type" value="Genomic_DNA"/>
</dbReference>
<evidence type="ECO:0000256" key="3">
    <source>
        <dbReference type="ARBA" id="ARBA00022485"/>
    </source>
</evidence>
<keyword evidence="6 14" id="KW-0949">S-adenosyl-L-methionine</keyword>
<sequence>MTTPLEFIAEQIIQQYRSKGSVTKTFAIHVAAKTAEKFQLDTQPQLAQLLPLLPYSFHSILLKKPVRSASGVQVIAVMCKPHRCPQQAKTGSSCTYCGGGADSDFQYSSQSYTGYEPTSMRAIRARYDPVEQTRGRLEQLKSLGHDAGKYEVVLMGGTFMSLDQTYRDFFIKGIYQGITGYTAETVNEAVQNAEVSHQKLVALTIETRPDYCEPRHIAQMLRYGTTRLEIGVQSVYPDVIAHINRGHTSRATARCFGQSRDAGFKMIAHMMPNLPLTTVERDIRGFQELFTQIRYRPDGLKIYPTLVIRGTKLYEDWRTGKYKRRLPHNELIQLLADMLCITPPYVRIYRIMRDIPLPLVTSGVESANLREEALAELTRRGRVSMEIRQREVGIIGTKSAEMQRKFDVKNSFFGRNQLEIVRRDYSCSGSIETFLSLEQPSDAKNPPVLHGLLRLRLLPRGGKPAASGIRAELRGAVSLIREVHVYGQAVGVSKKSFSEQHRGVGKILIAEAEKIARIEHKSCKVTVIAGVGTRGYYSKWGYQLDGVYMSKMIQ</sequence>
<keyword evidence="3" id="KW-0004">4Fe-4S</keyword>
<dbReference type="InterPro" id="IPR007197">
    <property type="entry name" value="rSAM"/>
</dbReference>
<reference evidence="17 18" key="1">
    <citation type="journal article" date="2014" name="PLoS Genet.">
        <title>The Genome of Spironucleus salmonicida Highlights a Fish Pathogen Adapted to Fluctuating Environments.</title>
        <authorList>
            <person name="Xu F."/>
            <person name="Jerlstrom-Hultqvist J."/>
            <person name="Einarsson E."/>
            <person name="Astvaldsson A."/>
            <person name="Svard S.G."/>
            <person name="Andersson J.O."/>
        </authorList>
    </citation>
    <scope>NUCLEOTIDE SEQUENCE</scope>
    <source>
        <strain evidence="18">ATCC 50377</strain>
    </source>
</reference>
<dbReference type="CDD" id="cd01335">
    <property type="entry name" value="Radical_SAM"/>
    <property type="match status" value="1"/>
</dbReference>
<evidence type="ECO:0000256" key="13">
    <source>
        <dbReference type="ARBA" id="ARBA00047372"/>
    </source>
</evidence>
<dbReference type="InterPro" id="IPR058240">
    <property type="entry name" value="rSAM_sf"/>
</dbReference>
<dbReference type="EC" id="2.3.1.-" evidence="14"/>
<keyword evidence="11 14" id="KW-0411">Iron-sulfur</keyword>
<dbReference type="OrthoDB" id="10265243at2759"/>
<evidence type="ECO:0000256" key="8">
    <source>
        <dbReference type="ARBA" id="ARBA00022723"/>
    </source>
</evidence>
<evidence type="ECO:0000313" key="18">
    <source>
        <dbReference type="EMBL" id="KAH0570425.1"/>
    </source>
</evidence>
<comment type="cofactor">
    <cofactor evidence="14 15">
        <name>[4Fe-4S] cluster</name>
        <dbReference type="ChEBI" id="CHEBI:49883"/>
    </cofactor>
    <text evidence="14 15">Binds 1 [4Fe-4S] cluster. The cluster is coordinated with 3 cysteines and an exchangeable S-adenosyl-L-methionine.</text>
</comment>
<keyword evidence="4 14" id="KW-0820">tRNA-binding</keyword>
<dbReference type="GO" id="GO:0000049">
    <property type="term" value="F:tRNA binding"/>
    <property type="evidence" value="ECO:0007669"/>
    <property type="project" value="UniProtKB-KW"/>
</dbReference>
<gene>
    <name evidence="17" type="ORF">SS50377_10392</name>
    <name evidence="18" type="ORF">SS50377_26705</name>
</gene>
<dbReference type="Proteomes" id="UP000018208">
    <property type="component" value="Unassembled WGS sequence"/>
</dbReference>
<evidence type="ECO:0000256" key="2">
    <source>
        <dbReference type="ARBA" id="ARBA00005494"/>
    </source>
</evidence>
<keyword evidence="8 14" id="KW-0479">Metal-binding</keyword>
<dbReference type="VEuPathDB" id="GiardiaDB:SS50377_26705"/>
<keyword evidence="5 14" id="KW-0808">Transferase</keyword>
<evidence type="ECO:0000313" key="19">
    <source>
        <dbReference type="Proteomes" id="UP000018208"/>
    </source>
</evidence>
<dbReference type="GO" id="GO:0106261">
    <property type="term" value="F:tRNA uridine(34) acetyltransferase activity"/>
    <property type="evidence" value="ECO:0007669"/>
    <property type="project" value="UniProtKB-EC"/>
</dbReference>
<evidence type="ECO:0000256" key="6">
    <source>
        <dbReference type="ARBA" id="ARBA00022691"/>
    </source>
</evidence>
<keyword evidence="19" id="KW-1185">Reference proteome</keyword>
<feature type="binding site" evidence="15">
    <location>
        <position position="94"/>
    </location>
    <ligand>
        <name>[4Fe-4S] cluster</name>
        <dbReference type="ChEBI" id="CHEBI:49883"/>
        <note>4Fe-4S-S-AdoMet</note>
    </ligand>
</feature>
<evidence type="ECO:0000259" key="16">
    <source>
        <dbReference type="SMART" id="SM00729"/>
    </source>
</evidence>
<dbReference type="InterPro" id="IPR034687">
    <property type="entry name" value="ELP3-like"/>
</dbReference>
<dbReference type="SFLD" id="SFLDS00029">
    <property type="entry name" value="Radical_SAM"/>
    <property type="match status" value="1"/>
</dbReference>
<comment type="pathway">
    <text evidence="1">tRNA modification.</text>
</comment>
<organism evidence="17">
    <name type="scientific">Spironucleus salmonicida</name>
    <dbReference type="NCBI Taxonomy" id="348837"/>
    <lineage>
        <taxon>Eukaryota</taxon>
        <taxon>Metamonada</taxon>
        <taxon>Diplomonadida</taxon>
        <taxon>Hexamitidae</taxon>
        <taxon>Hexamitinae</taxon>
        <taxon>Spironucleus</taxon>
    </lineage>
</organism>
<dbReference type="SUPFAM" id="SSF55729">
    <property type="entry name" value="Acyl-CoA N-acyltransferases (Nat)"/>
    <property type="match status" value="1"/>
</dbReference>
<dbReference type="SMART" id="SM00729">
    <property type="entry name" value="Elp3"/>
    <property type="match status" value="1"/>
</dbReference>
<protein>
    <recommendedName>
        <fullName evidence="14">Elongator complex protein 3</fullName>
        <ecNumber evidence="14">2.3.1.-</ecNumber>
    </recommendedName>
</protein>
<dbReference type="InterPro" id="IPR016181">
    <property type="entry name" value="Acyl_CoA_acyltransferase"/>
</dbReference>
<dbReference type="InterPro" id="IPR039661">
    <property type="entry name" value="ELP3"/>
</dbReference>
<dbReference type="SFLD" id="SFLDG01086">
    <property type="entry name" value="elongater_protein-like"/>
    <property type="match status" value="1"/>
</dbReference>
<dbReference type="InterPro" id="IPR032432">
    <property type="entry name" value="Radical_SAM_C"/>
</dbReference>
<dbReference type="AlphaFoldDB" id="V6LX38"/>
<dbReference type="GO" id="GO:0005634">
    <property type="term" value="C:nucleus"/>
    <property type="evidence" value="ECO:0007669"/>
    <property type="project" value="TreeGrafter"/>
</dbReference>
<reference evidence="18" key="2">
    <citation type="submission" date="2020-12" db="EMBL/GenBank/DDBJ databases">
        <title>New Spironucleus salmonicida genome in near-complete chromosomes.</title>
        <authorList>
            <person name="Xu F."/>
            <person name="Kurt Z."/>
            <person name="Jimenez-Gonzalez A."/>
            <person name="Astvaldsson A."/>
            <person name="Andersson J.O."/>
            <person name="Svard S.G."/>
        </authorList>
    </citation>
    <scope>NUCLEOTIDE SEQUENCE</scope>
    <source>
        <strain evidence="18">ATCC 50377</strain>
    </source>
</reference>
<feature type="domain" description="Elp3/MiaA/NifB-like radical SAM core" evidence="16">
    <location>
        <begin position="74"/>
        <end position="336"/>
    </location>
</feature>
<evidence type="ECO:0000256" key="9">
    <source>
        <dbReference type="ARBA" id="ARBA00022884"/>
    </source>
</evidence>
<evidence type="ECO:0000256" key="12">
    <source>
        <dbReference type="ARBA" id="ARBA00023315"/>
    </source>
</evidence>
<dbReference type="SUPFAM" id="SSF102114">
    <property type="entry name" value="Radical SAM enzymes"/>
    <property type="match status" value="1"/>
</dbReference>
<dbReference type="GO" id="GO:0033588">
    <property type="term" value="C:elongator holoenzyme complex"/>
    <property type="evidence" value="ECO:0007669"/>
    <property type="project" value="TreeGrafter"/>
</dbReference>
<keyword evidence="10 15" id="KW-0408">Iron</keyword>
<keyword evidence="7 14" id="KW-0819">tRNA processing</keyword>
<feature type="binding site" evidence="15">
    <location>
        <position position="97"/>
    </location>
    <ligand>
        <name>[4Fe-4S] cluster</name>
        <dbReference type="ChEBI" id="CHEBI:49883"/>
        <note>4Fe-4S-S-AdoMet</note>
    </ligand>
</feature>
<dbReference type="PANTHER" id="PTHR11135">
    <property type="entry name" value="HISTONE ACETYLTRANSFERASE-RELATED"/>
    <property type="match status" value="1"/>
</dbReference>
<dbReference type="Pfam" id="PF04055">
    <property type="entry name" value="Radical_SAM"/>
    <property type="match status" value="1"/>
</dbReference>
<dbReference type="InterPro" id="IPR006638">
    <property type="entry name" value="Elp3/MiaA/NifB-like_rSAM"/>
</dbReference>
<evidence type="ECO:0000256" key="10">
    <source>
        <dbReference type="ARBA" id="ARBA00023004"/>
    </source>
</evidence>
<proteinExistence type="inferred from homology"/>
<evidence type="ECO:0000256" key="15">
    <source>
        <dbReference type="PIRSR" id="PIRSR005669-1"/>
    </source>
</evidence>
<dbReference type="GO" id="GO:0005737">
    <property type="term" value="C:cytoplasm"/>
    <property type="evidence" value="ECO:0007669"/>
    <property type="project" value="TreeGrafter"/>
</dbReference>
<accession>V6LX38</accession>
<keyword evidence="9" id="KW-0694">RNA-binding</keyword>
<evidence type="ECO:0000256" key="11">
    <source>
        <dbReference type="ARBA" id="ARBA00023014"/>
    </source>
</evidence>
<comment type="function">
    <text evidence="14">Catalytic tRNA acetyltransferase subunit of the elongator complex, which is required for multiple tRNA modifications, including mcm5U (5-methoxycarbonylmethyl uridine), mcm5s2U (5-methoxycarbonylmethyl-2-thiouridine), and ncm5U (5-carbamoylmethyl uridine). In the elongator complex, acts as a tRNA uridine(34) acetyltransferase by mediating formation of carboxymethyluridine in the wobble base at position 34 in tRNAs.</text>
</comment>
<dbReference type="NCBIfam" id="TIGR01211">
    <property type="entry name" value="ELP3"/>
    <property type="match status" value="1"/>
</dbReference>
<dbReference type="Pfam" id="PF16199">
    <property type="entry name" value="Radical_SAM_C"/>
    <property type="match status" value="1"/>
</dbReference>
<evidence type="ECO:0000256" key="14">
    <source>
        <dbReference type="PIRNR" id="PIRNR005669"/>
    </source>
</evidence>
<name>V6LX38_9EUKA</name>